<dbReference type="AlphaFoldDB" id="A0A8C4PX48"/>
<dbReference type="GO" id="GO:0005634">
    <property type="term" value="C:nucleus"/>
    <property type="evidence" value="ECO:0007669"/>
    <property type="project" value="UniProtKB-SubCell"/>
</dbReference>
<feature type="compositionally biased region" description="Low complexity" evidence="11">
    <location>
        <begin position="175"/>
        <end position="184"/>
    </location>
</feature>
<evidence type="ECO:0000256" key="8">
    <source>
        <dbReference type="ARBA" id="ARBA00023163"/>
    </source>
</evidence>
<feature type="region of interest" description="Disordered" evidence="11">
    <location>
        <begin position="353"/>
        <end position="395"/>
    </location>
</feature>
<feature type="compositionally biased region" description="Basic and acidic residues" evidence="11">
    <location>
        <begin position="1"/>
        <end position="15"/>
    </location>
</feature>
<evidence type="ECO:0000256" key="6">
    <source>
        <dbReference type="ARBA" id="ARBA00023125"/>
    </source>
</evidence>
<evidence type="ECO:0000256" key="2">
    <source>
        <dbReference type="ARBA" id="ARBA00022723"/>
    </source>
</evidence>
<dbReference type="PROSITE" id="PS00344">
    <property type="entry name" value="GATA_ZN_FINGER_1"/>
    <property type="match status" value="2"/>
</dbReference>
<feature type="domain" description="GATA-type" evidence="12">
    <location>
        <begin position="308"/>
        <end position="361"/>
    </location>
</feature>
<dbReference type="CDD" id="cd00202">
    <property type="entry name" value="ZnF_GATA"/>
    <property type="match status" value="2"/>
</dbReference>
<evidence type="ECO:0000256" key="11">
    <source>
        <dbReference type="SAM" id="MobiDB-lite"/>
    </source>
</evidence>
<feature type="compositionally biased region" description="Basic residues" evidence="11">
    <location>
        <begin position="361"/>
        <end position="377"/>
    </location>
</feature>
<dbReference type="InterPro" id="IPR000679">
    <property type="entry name" value="Znf_GATA"/>
</dbReference>
<dbReference type="InterPro" id="IPR013088">
    <property type="entry name" value="Znf_NHR/GATA"/>
</dbReference>
<dbReference type="GO" id="GO:0000978">
    <property type="term" value="F:RNA polymerase II cis-regulatory region sequence-specific DNA binding"/>
    <property type="evidence" value="ECO:0007669"/>
    <property type="project" value="TreeGrafter"/>
</dbReference>
<evidence type="ECO:0000313" key="14">
    <source>
        <dbReference type="Proteomes" id="UP000694388"/>
    </source>
</evidence>
<keyword evidence="2" id="KW-0479">Metal-binding</keyword>
<dbReference type="SUPFAM" id="SSF57716">
    <property type="entry name" value="Glucocorticoid receptor-like (DNA-binding domain)"/>
    <property type="match status" value="2"/>
</dbReference>
<keyword evidence="6" id="KW-0238">DNA-binding</keyword>
<dbReference type="PRINTS" id="PR00619">
    <property type="entry name" value="GATAZNFINGER"/>
</dbReference>
<dbReference type="GO" id="GO:0000981">
    <property type="term" value="F:DNA-binding transcription factor activity, RNA polymerase II-specific"/>
    <property type="evidence" value="ECO:0007669"/>
    <property type="project" value="TreeGrafter"/>
</dbReference>
<evidence type="ECO:0000256" key="7">
    <source>
        <dbReference type="ARBA" id="ARBA00023159"/>
    </source>
</evidence>
<dbReference type="FunFam" id="3.30.50.10:FF:000036">
    <property type="entry name" value="Endothelial transcription factor GATA-2"/>
    <property type="match status" value="1"/>
</dbReference>
<dbReference type="FunFam" id="3.30.50.10:FF:000032">
    <property type="entry name" value="Transcription factor GATA-3"/>
    <property type="match status" value="1"/>
</dbReference>
<keyword evidence="4" id="KW-0862">Zinc</keyword>
<dbReference type="SMART" id="SM00401">
    <property type="entry name" value="ZnF_GATA"/>
    <property type="match status" value="2"/>
</dbReference>
<dbReference type="Gene3D" id="3.30.50.10">
    <property type="entry name" value="Erythroid Transcription Factor GATA-1, subunit A"/>
    <property type="match status" value="2"/>
</dbReference>
<feature type="region of interest" description="Disordered" evidence="11">
    <location>
        <begin position="144"/>
        <end position="222"/>
    </location>
</feature>
<evidence type="ECO:0000256" key="5">
    <source>
        <dbReference type="ARBA" id="ARBA00023015"/>
    </source>
</evidence>
<keyword evidence="14" id="KW-1185">Reference proteome</keyword>
<dbReference type="PROSITE" id="PS50114">
    <property type="entry name" value="GATA_ZN_FINGER_2"/>
    <property type="match status" value="2"/>
</dbReference>
<dbReference type="GO" id="GO:0000122">
    <property type="term" value="P:negative regulation of transcription by RNA polymerase II"/>
    <property type="evidence" value="ECO:0007669"/>
    <property type="project" value="TreeGrafter"/>
</dbReference>
<organism evidence="13 14">
    <name type="scientific">Eptatretus burgeri</name>
    <name type="common">Inshore hagfish</name>
    <dbReference type="NCBI Taxonomy" id="7764"/>
    <lineage>
        <taxon>Eukaryota</taxon>
        <taxon>Metazoa</taxon>
        <taxon>Chordata</taxon>
        <taxon>Craniata</taxon>
        <taxon>Vertebrata</taxon>
        <taxon>Cyclostomata</taxon>
        <taxon>Myxini</taxon>
        <taxon>Myxiniformes</taxon>
        <taxon>Myxinidae</taxon>
        <taxon>Eptatretinae</taxon>
        <taxon>Eptatretus</taxon>
    </lineage>
</organism>
<dbReference type="GeneTree" id="ENSGT00940000156315"/>
<accession>A0A8C4PX48</accession>
<keyword evidence="9" id="KW-0539">Nucleus</keyword>
<dbReference type="GO" id="GO:0045944">
    <property type="term" value="P:positive regulation of transcription by RNA polymerase II"/>
    <property type="evidence" value="ECO:0007669"/>
    <property type="project" value="TreeGrafter"/>
</dbReference>
<evidence type="ECO:0000313" key="13">
    <source>
        <dbReference type="Ensembl" id="ENSEBUP00000002102.1"/>
    </source>
</evidence>
<dbReference type="Proteomes" id="UP000694388">
    <property type="component" value="Unplaced"/>
</dbReference>
<reference evidence="13" key="1">
    <citation type="submission" date="2025-08" db="UniProtKB">
        <authorList>
            <consortium name="Ensembl"/>
        </authorList>
    </citation>
    <scope>IDENTIFICATION</scope>
</reference>
<reference evidence="13" key="2">
    <citation type="submission" date="2025-09" db="UniProtKB">
        <authorList>
            <consortium name="Ensembl"/>
        </authorList>
    </citation>
    <scope>IDENTIFICATION</scope>
</reference>
<dbReference type="PANTHER" id="PTHR10071:SF281">
    <property type="entry name" value="BOX A-BINDING FACTOR-RELATED"/>
    <property type="match status" value="1"/>
</dbReference>
<evidence type="ECO:0000256" key="9">
    <source>
        <dbReference type="ARBA" id="ARBA00023242"/>
    </source>
</evidence>
<evidence type="ECO:0000256" key="3">
    <source>
        <dbReference type="ARBA" id="ARBA00022771"/>
    </source>
</evidence>
<proteinExistence type="predicted"/>
<dbReference type="Pfam" id="PF00320">
    <property type="entry name" value="GATA"/>
    <property type="match status" value="2"/>
</dbReference>
<evidence type="ECO:0000259" key="12">
    <source>
        <dbReference type="PROSITE" id="PS50114"/>
    </source>
</evidence>
<comment type="subcellular location">
    <subcellularLocation>
        <location evidence="1">Nucleus</location>
    </subcellularLocation>
</comment>
<feature type="domain" description="GATA-type" evidence="12">
    <location>
        <begin position="254"/>
        <end position="309"/>
    </location>
</feature>
<sequence length="449" mass="48098">MHWNRSGEERRRGEVSEDSQLFVSDAIHQLQARSSSCAVTRSLSASPSRASRMDQGAASSLWPVQAGSPFSHGVSLGSGETPWWEDWDCGLMLHAMETRPDPTHFPAGPVHFDYRDTRLSGPPASRAQLLGLSWFEGGRPLVSPHSVAPGSSPWSGTPHLLPVYPTGGHLPPPHSGGSPRSSPSGHEDPGSPSSPVRSCSEGAASSEPSPSPPSMLQQQQLQTLSPGYAIASPEFQGMFMFGGPPENKGQALSCIETRECVNCGATATPLWRRDEGGHYLCNACGLYHRANGQNRPLIKPKRRLASSSRTATICANCQTSTTTLWRRNGNGEPVCNACGLYFKLHNVARPIAMKKEGIQTRNRKPSSKPRSRAKRSGRIGSDTGSTMGAHHPSSPYVHLPPPYSFGFTGGAPGRYGHGYSAITMHPSPDITFPTSSASHLHPSMLTAMG</sequence>
<keyword evidence="3 10" id="KW-0863">Zinc-finger</keyword>
<keyword evidence="8" id="KW-0804">Transcription</keyword>
<evidence type="ECO:0000256" key="4">
    <source>
        <dbReference type="ARBA" id="ARBA00022833"/>
    </source>
</evidence>
<feature type="region of interest" description="Disordered" evidence="11">
    <location>
        <begin position="1"/>
        <end position="20"/>
    </location>
</feature>
<protein>
    <submittedName>
        <fullName evidence="13">GATA binding protein 2</fullName>
    </submittedName>
</protein>
<evidence type="ECO:0000256" key="10">
    <source>
        <dbReference type="PROSITE-ProRule" id="PRU00094"/>
    </source>
</evidence>
<dbReference type="Ensembl" id="ENSEBUT00000002448.1">
    <property type="protein sequence ID" value="ENSEBUP00000002102.1"/>
    <property type="gene ID" value="ENSEBUG00000001671.1"/>
</dbReference>
<keyword evidence="7" id="KW-0010">Activator</keyword>
<keyword evidence="5" id="KW-0805">Transcription regulation</keyword>
<dbReference type="InterPro" id="IPR039355">
    <property type="entry name" value="Transcription_factor_GATA"/>
</dbReference>
<dbReference type="GO" id="GO:0045165">
    <property type="term" value="P:cell fate commitment"/>
    <property type="evidence" value="ECO:0007669"/>
    <property type="project" value="TreeGrafter"/>
</dbReference>
<evidence type="ECO:0000256" key="1">
    <source>
        <dbReference type="ARBA" id="ARBA00004123"/>
    </source>
</evidence>
<name>A0A8C4PX48_EPTBU</name>
<dbReference type="PANTHER" id="PTHR10071">
    <property type="entry name" value="TRANSCRIPTION FACTOR GATA FAMILY MEMBER"/>
    <property type="match status" value="1"/>
</dbReference>
<dbReference type="GO" id="GO:0008270">
    <property type="term" value="F:zinc ion binding"/>
    <property type="evidence" value="ECO:0007669"/>
    <property type="project" value="UniProtKB-KW"/>
</dbReference>